<reference evidence="2 4" key="1">
    <citation type="submission" date="2023-07" db="EMBL/GenBank/DDBJ databases">
        <title>Sequencing the genomes of 1000 actinobacteria strains.</title>
        <authorList>
            <person name="Klenk H.-P."/>
        </authorList>
    </citation>
    <scope>NUCLEOTIDE SEQUENCE [LARGE SCALE GENOMIC DNA]</scope>
    <source>
        <strain evidence="2 4">DSM 44508</strain>
    </source>
</reference>
<name>A0ABU2B5T9_9CORY</name>
<evidence type="ECO:0000256" key="1">
    <source>
        <dbReference type="SAM" id="MobiDB-lite"/>
    </source>
</evidence>
<protein>
    <recommendedName>
        <fullName evidence="5">Transposase</fullName>
    </recommendedName>
</protein>
<evidence type="ECO:0000313" key="3">
    <source>
        <dbReference type="EMBL" id="MDR7355030.1"/>
    </source>
</evidence>
<organism evidence="2 4">
    <name type="scientific">Corynebacterium felinum</name>
    <dbReference type="NCBI Taxonomy" id="131318"/>
    <lineage>
        <taxon>Bacteria</taxon>
        <taxon>Bacillati</taxon>
        <taxon>Actinomycetota</taxon>
        <taxon>Actinomycetes</taxon>
        <taxon>Mycobacteriales</taxon>
        <taxon>Corynebacteriaceae</taxon>
        <taxon>Corynebacterium</taxon>
    </lineage>
</organism>
<keyword evidence="4" id="KW-1185">Reference proteome</keyword>
<dbReference type="Proteomes" id="UP001183619">
    <property type="component" value="Unassembled WGS sequence"/>
</dbReference>
<evidence type="ECO:0008006" key="5">
    <source>
        <dbReference type="Google" id="ProtNLM"/>
    </source>
</evidence>
<comment type="caution">
    <text evidence="2">The sequence shown here is derived from an EMBL/GenBank/DDBJ whole genome shotgun (WGS) entry which is preliminary data.</text>
</comment>
<accession>A0ABU2B5T9</accession>
<dbReference type="EMBL" id="JAVDYF010000001">
    <property type="protein sequence ID" value="MDR7353636.1"/>
    <property type="molecule type" value="Genomic_DNA"/>
</dbReference>
<gene>
    <name evidence="2" type="ORF">J2S37_000174</name>
    <name evidence="3" type="ORF">J2S37_001568</name>
</gene>
<feature type="compositionally biased region" description="Basic and acidic residues" evidence="1">
    <location>
        <begin position="28"/>
        <end position="44"/>
    </location>
</feature>
<evidence type="ECO:0000313" key="2">
    <source>
        <dbReference type="EMBL" id="MDR7353636.1"/>
    </source>
</evidence>
<evidence type="ECO:0000313" key="4">
    <source>
        <dbReference type="Proteomes" id="UP001183619"/>
    </source>
</evidence>
<sequence>MGIHPHPPIRNQRRSRSPTPHQSTAHTHTNEESRTRKDKVDKAGRVTRRYAGKLYHLGITRAYSGQKVTMVVVDKHITTALTDTGEILTEHVIDETRDYQKPTWKKHKK</sequence>
<feature type="compositionally biased region" description="Polar residues" evidence="1">
    <location>
        <begin position="17"/>
        <end position="27"/>
    </location>
</feature>
<proteinExistence type="predicted"/>
<dbReference type="EMBL" id="JAVDYF010000001">
    <property type="protein sequence ID" value="MDR7355030.1"/>
    <property type="molecule type" value="Genomic_DNA"/>
</dbReference>
<feature type="region of interest" description="Disordered" evidence="1">
    <location>
        <begin position="1"/>
        <end position="46"/>
    </location>
</feature>